<dbReference type="AlphaFoldDB" id="A0A6G4X7W5"/>
<keyword evidence="1" id="KW-0813">Transport</keyword>
<feature type="domain" description="ABC transporter" evidence="4">
    <location>
        <begin position="6"/>
        <end position="237"/>
    </location>
</feature>
<dbReference type="RefSeq" id="WP_165302428.1">
    <property type="nucleotide sequence ID" value="NZ_JAAKZZ010000532.1"/>
</dbReference>
<dbReference type="Proteomes" id="UP000477722">
    <property type="component" value="Unassembled WGS sequence"/>
</dbReference>
<keyword evidence="2" id="KW-0547">Nucleotide-binding</keyword>
<dbReference type="GO" id="GO:0005524">
    <property type="term" value="F:ATP binding"/>
    <property type="evidence" value="ECO:0007669"/>
    <property type="project" value="UniProtKB-KW"/>
</dbReference>
<dbReference type="InterPro" id="IPR003439">
    <property type="entry name" value="ABC_transporter-like_ATP-bd"/>
</dbReference>
<dbReference type="GO" id="GO:0005886">
    <property type="term" value="C:plasma membrane"/>
    <property type="evidence" value="ECO:0007669"/>
    <property type="project" value="TreeGrafter"/>
</dbReference>
<dbReference type="InterPro" id="IPR051120">
    <property type="entry name" value="ABC_AA/LPS_Transport"/>
</dbReference>
<dbReference type="Gene3D" id="3.40.50.300">
    <property type="entry name" value="P-loop containing nucleotide triphosphate hydrolases"/>
    <property type="match status" value="1"/>
</dbReference>
<dbReference type="InterPro" id="IPR003593">
    <property type="entry name" value="AAA+_ATPase"/>
</dbReference>
<dbReference type="PANTHER" id="PTHR45772:SF2">
    <property type="entry name" value="ABC TRANSPORTER ATP-BINDING PROTEIN"/>
    <property type="match status" value="1"/>
</dbReference>
<accession>A0A6G4X7W5</accession>
<dbReference type="EMBL" id="JAAKZZ010000532">
    <property type="protein sequence ID" value="NGO72761.1"/>
    <property type="molecule type" value="Genomic_DNA"/>
</dbReference>
<dbReference type="SUPFAM" id="SSF52540">
    <property type="entry name" value="P-loop containing nucleoside triphosphate hydrolases"/>
    <property type="match status" value="1"/>
</dbReference>
<dbReference type="SMART" id="SM00382">
    <property type="entry name" value="AAA"/>
    <property type="match status" value="1"/>
</dbReference>
<dbReference type="InterPro" id="IPR027417">
    <property type="entry name" value="P-loop_NTPase"/>
</dbReference>
<dbReference type="InterPro" id="IPR017871">
    <property type="entry name" value="ABC_transporter-like_CS"/>
</dbReference>
<gene>
    <name evidence="5" type="ORF">G5C65_31340</name>
</gene>
<evidence type="ECO:0000256" key="2">
    <source>
        <dbReference type="ARBA" id="ARBA00022741"/>
    </source>
</evidence>
<dbReference type="PANTHER" id="PTHR45772">
    <property type="entry name" value="CONSERVED COMPONENT OF ABC TRANSPORTER FOR NATURAL AMINO ACIDS-RELATED"/>
    <property type="match status" value="1"/>
</dbReference>
<proteinExistence type="predicted"/>
<dbReference type="PROSITE" id="PS00211">
    <property type="entry name" value="ABC_TRANSPORTER_1"/>
    <property type="match status" value="1"/>
</dbReference>
<evidence type="ECO:0000313" key="6">
    <source>
        <dbReference type="Proteomes" id="UP000477722"/>
    </source>
</evidence>
<dbReference type="GO" id="GO:0016887">
    <property type="term" value="F:ATP hydrolysis activity"/>
    <property type="evidence" value="ECO:0007669"/>
    <property type="project" value="InterPro"/>
</dbReference>
<evidence type="ECO:0000313" key="5">
    <source>
        <dbReference type="EMBL" id="NGO72761.1"/>
    </source>
</evidence>
<evidence type="ECO:0000259" key="4">
    <source>
        <dbReference type="PROSITE" id="PS50893"/>
    </source>
</evidence>
<reference evidence="5 6" key="1">
    <citation type="submission" date="2020-02" db="EMBL/GenBank/DDBJ databases">
        <title>Whole-genome analyses of novel actinobacteria.</title>
        <authorList>
            <person name="Sahin N."/>
            <person name="Tatar D."/>
        </authorList>
    </citation>
    <scope>NUCLEOTIDE SEQUENCE [LARGE SCALE GENOMIC DNA]</scope>
    <source>
        <strain evidence="5 6">SB3404</strain>
    </source>
</reference>
<name>A0A6G4X7W5_9ACTN</name>
<keyword evidence="3 5" id="KW-0067">ATP-binding</keyword>
<evidence type="ECO:0000256" key="3">
    <source>
        <dbReference type="ARBA" id="ARBA00022840"/>
    </source>
</evidence>
<keyword evidence="6" id="KW-1185">Reference proteome</keyword>
<sequence length="238" mass="25109">MTEHRLLLDGLTRRYGSLTALDGVGLRLAAGARHAVIGPNGAGKTTLLSLIAGTERPSAGRVVLDGRDLTRIAPARRARLGIARSFQQPAVIGELTVLDNAVLAGWRHGRGRRERARAAAERLEAVGLADAAHRPAAGLSHGQRRLLDLAAALAGQPRVLLLDEPAAGLTDRDVARLLDVLAALPRDVAVLLVEHHTEVVAQFADTVTVLQDGTPLVTAPTQEALRHEAVRAAYLGAT</sequence>
<comment type="caution">
    <text evidence="5">The sequence shown here is derived from an EMBL/GenBank/DDBJ whole genome shotgun (WGS) entry which is preliminary data.</text>
</comment>
<dbReference type="Pfam" id="PF00005">
    <property type="entry name" value="ABC_tran"/>
    <property type="match status" value="1"/>
</dbReference>
<organism evidence="5 6">
    <name type="scientific">Streptomyces boncukensis</name>
    <dbReference type="NCBI Taxonomy" id="2711219"/>
    <lineage>
        <taxon>Bacteria</taxon>
        <taxon>Bacillati</taxon>
        <taxon>Actinomycetota</taxon>
        <taxon>Actinomycetes</taxon>
        <taxon>Kitasatosporales</taxon>
        <taxon>Streptomycetaceae</taxon>
        <taxon>Streptomyces</taxon>
    </lineage>
</organism>
<protein>
    <submittedName>
        <fullName evidence="5">ATP-binding cassette domain-containing protein</fullName>
    </submittedName>
</protein>
<evidence type="ECO:0000256" key="1">
    <source>
        <dbReference type="ARBA" id="ARBA00022448"/>
    </source>
</evidence>
<dbReference type="PROSITE" id="PS50893">
    <property type="entry name" value="ABC_TRANSPORTER_2"/>
    <property type="match status" value="1"/>
</dbReference>